<evidence type="ECO:0000259" key="1">
    <source>
        <dbReference type="PROSITE" id="PS50943"/>
    </source>
</evidence>
<gene>
    <name evidence="2" type="ORF">SAMN04488055_1281</name>
</gene>
<name>A0A1N6E408_9BACT</name>
<dbReference type="Gene3D" id="1.10.260.40">
    <property type="entry name" value="lambda repressor-like DNA-binding domains"/>
    <property type="match status" value="1"/>
</dbReference>
<reference evidence="2 3" key="1">
    <citation type="submission" date="2016-11" db="EMBL/GenBank/DDBJ databases">
        <authorList>
            <person name="Jaros S."/>
            <person name="Januszkiewicz K."/>
            <person name="Wedrychowicz H."/>
        </authorList>
    </citation>
    <scope>NUCLEOTIDE SEQUENCE [LARGE SCALE GENOMIC DNA]</scope>
    <source>
        <strain evidence="2 3">DSM 24787</strain>
    </source>
</reference>
<dbReference type="SUPFAM" id="SSF47413">
    <property type="entry name" value="lambda repressor-like DNA-binding domains"/>
    <property type="match status" value="1"/>
</dbReference>
<protein>
    <submittedName>
        <fullName evidence="2">DNA-binding transcriptional regulator, XRE-family HTH domain</fullName>
    </submittedName>
</protein>
<dbReference type="Pfam" id="PF13443">
    <property type="entry name" value="HTH_26"/>
    <property type="match status" value="1"/>
</dbReference>
<evidence type="ECO:0000313" key="3">
    <source>
        <dbReference type="Proteomes" id="UP000185003"/>
    </source>
</evidence>
<dbReference type="CDD" id="cd00093">
    <property type="entry name" value="HTH_XRE"/>
    <property type="match status" value="1"/>
</dbReference>
<dbReference type="OrthoDB" id="7865033at2"/>
<proteinExistence type="predicted"/>
<sequence>MADLIIEHCRKNKLTWHDLGDIAEWDYEYVREILLGEVDDKAFCELKEIAEALGINGLEKLRYNQLKTLMAAHYISRTELAEHIGVSPNTITNWAKNASQPRIDELYAMAAFFRCCPTELLG</sequence>
<dbReference type="InterPro" id="IPR010982">
    <property type="entry name" value="Lambda_DNA-bd_dom_sf"/>
</dbReference>
<keyword evidence="2" id="KW-0238">DNA-binding</keyword>
<dbReference type="RefSeq" id="WP_074238435.1">
    <property type="nucleotide sequence ID" value="NZ_FSRA01000001.1"/>
</dbReference>
<feature type="domain" description="HTH cro/C1-type" evidence="1">
    <location>
        <begin position="66"/>
        <end position="121"/>
    </location>
</feature>
<dbReference type="AlphaFoldDB" id="A0A1N6E408"/>
<dbReference type="Proteomes" id="UP000185003">
    <property type="component" value="Unassembled WGS sequence"/>
</dbReference>
<organism evidence="2 3">
    <name type="scientific">Chitinophaga niabensis</name>
    <dbReference type="NCBI Taxonomy" id="536979"/>
    <lineage>
        <taxon>Bacteria</taxon>
        <taxon>Pseudomonadati</taxon>
        <taxon>Bacteroidota</taxon>
        <taxon>Chitinophagia</taxon>
        <taxon>Chitinophagales</taxon>
        <taxon>Chitinophagaceae</taxon>
        <taxon>Chitinophaga</taxon>
    </lineage>
</organism>
<dbReference type="SMART" id="SM00530">
    <property type="entry name" value="HTH_XRE"/>
    <property type="match status" value="2"/>
</dbReference>
<dbReference type="InterPro" id="IPR001387">
    <property type="entry name" value="Cro/C1-type_HTH"/>
</dbReference>
<keyword evidence="3" id="KW-1185">Reference proteome</keyword>
<dbReference type="PROSITE" id="PS50943">
    <property type="entry name" value="HTH_CROC1"/>
    <property type="match status" value="1"/>
</dbReference>
<accession>A0A1N6E408</accession>
<evidence type="ECO:0000313" key="2">
    <source>
        <dbReference type="EMBL" id="SIN77667.1"/>
    </source>
</evidence>
<dbReference type="GO" id="GO:0003677">
    <property type="term" value="F:DNA binding"/>
    <property type="evidence" value="ECO:0007669"/>
    <property type="project" value="UniProtKB-KW"/>
</dbReference>
<dbReference type="EMBL" id="FSRA01000001">
    <property type="protein sequence ID" value="SIN77667.1"/>
    <property type="molecule type" value="Genomic_DNA"/>
</dbReference>